<dbReference type="InterPro" id="IPR029044">
    <property type="entry name" value="Nucleotide-diphossugar_trans"/>
</dbReference>
<keyword evidence="4" id="KW-0808">Transferase</keyword>
<dbReference type="Proteomes" id="UP001549773">
    <property type="component" value="Unassembled WGS sequence"/>
</dbReference>
<organism evidence="7 8">
    <name type="scientific">Sediminicola luteus</name>
    <dbReference type="NCBI Taxonomy" id="319238"/>
    <lineage>
        <taxon>Bacteria</taxon>
        <taxon>Pseudomonadati</taxon>
        <taxon>Bacteroidota</taxon>
        <taxon>Flavobacteriia</taxon>
        <taxon>Flavobacteriales</taxon>
        <taxon>Flavobacteriaceae</taxon>
        <taxon>Sediminicola</taxon>
    </lineage>
</organism>
<keyword evidence="2" id="KW-1003">Cell membrane</keyword>
<feature type="domain" description="Glycosyltransferase 2-like" evidence="6">
    <location>
        <begin position="10"/>
        <end position="122"/>
    </location>
</feature>
<evidence type="ECO:0000313" key="8">
    <source>
        <dbReference type="Proteomes" id="UP001549773"/>
    </source>
</evidence>
<evidence type="ECO:0000256" key="5">
    <source>
        <dbReference type="ARBA" id="ARBA00023136"/>
    </source>
</evidence>
<evidence type="ECO:0000256" key="1">
    <source>
        <dbReference type="ARBA" id="ARBA00004236"/>
    </source>
</evidence>
<keyword evidence="5" id="KW-0472">Membrane</keyword>
<dbReference type="SUPFAM" id="SSF53448">
    <property type="entry name" value="Nucleotide-diphospho-sugar transferases"/>
    <property type="match status" value="1"/>
</dbReference>
<dbReference type="RefSeq" id="WP_354618483.1">
    <property type="nucleotide sequence ID" value="NZ_JBEWYP010000004.1"/>
</dbReference>
<dbReference type="PANTHER" id="PTHR43646">
    <property type="entry name" value="GLYCOSYLTRANSFERASE"/>
    <property type="match status" value="1"/>
</dbReference>
<evidence type="ECO:0000256" key="3">
    <source>
        <dbReference type="ARBA" id="ARBA00022676"/>
    </source>
</evidence>
<dbReference type="Pfam" id="PF00535">
    <property type="entry name" value="Glycos_transf_2"/>
    <property type="match status" value="1"/>
</dbReference>
<dbReference type="InterPro" id="IPR001173">
    <property type="entry name" value="Glyco_trans_2-like"/>
</dbReference>
<protein>
    <submittedName>
        <fullName evidence="7">TIGR04283 family arsenosugar biosynthesis glycosyltransferase</fullName>
    </submittedName>
</protein>
<evidence type="ECO:0000256" key="4">
    <source>
        <dbReference type="ARBA" id="ARBA00022679"/>
    </source>
</evidence>
<evidence type="ECO:0000259" key="6">
    <source>
        <dbReference type="Pfam" id="PF00535"/>
    </source>
</evidence>
<dbReference type="InterPro" id="IPR026461">
    <property type="entry name" value="Trfase_2_rSAM/seldom_assoc"/>
</dbReference>
<accession>A0ABV2TWM9</accession>
<proteinExistence type="predicted"/>
<dbReference type="NCBIfam" id="TIGR04283">
    <property type="entry name" value="glyco_like_mftF"/>
    <property type="match status" value="1"/>
</dbReference>
<comment type="subcellular location">
    <subcellularLocation>
        <location evidence="1">Cell membrane</location>
    </subcellularLocation>
</comment>
<name>A0ABV2TWM9_9FLAO</name>
<evidence type="ECO:0000313" key="7">
    <source>
        <dbReference type="EMBL" id="MET7029676.1"/>
    </source>
</evidence>
<reference evidence="7 8" key="1">
    <citation type="submission" date="2024-07" db="EMBL/GenBank/DDBJ databases">
        <title>The genome sequence of type strain Sediminicola luteus GDMCC 1.2596T.</title>
        <authorList>
            <person name="Liu Y."/>
        </authorList>
    </citation>
    <scope>NUCLEOTIDE SEQUENCE [LARGE SCALE GENOMIC DNA]</scope>
    <source>
        <strain evidence="7 8">GDMCC 1.2596</strain>
    </source>
</reference>
<dbReference type="EMBL" id="JBEWYP010000004">
    <property type="protein sequence ID" value="MET7029676.1"/>
    <property type="molecule type" value="Genomic_DNA"/>
</dbReference>
<comment type="caution">
    <text evidence="7">The sequence shown here is derived from an EMBL/GenBank/DDBJ whole genome shotgun (WGS) entry which is preliminary data.</text>
</comment>
<keyword evidence="8" id="KW-1185">Reference proteome</keyword>
<evidence type="ECO:0000256" key="2">
    <source>
        <dbReference type="ARBA" id="ARBA00022475"/>
    </source>
</evidence>
<dbReference type="PANTHER" id="PTHR43646:SF2">
    <property type="entry name" value="GLYCOSYLTRANSFERASE 2-LIKE DOMAIN-CONTAINING PROTEIN"/>
    <property type="match status" value="1"/>
</dbReference>
<dbReference type="Gene3D" id="3.90.550.10">
    <property type="entry name" value="Spore Coat Polysaccharide Biosynthesis Protein SpsA, Chain A"/>
    <property type="match status" value="1"/>
</dbReference>
<dbReference type="CDD" id="cd02522">
    <property type="entry name" value="GT_2_like_a"/>
    <property type="match status" value="1"/>
</dbReference>
<sequence length="235" mass="26758">MHLNDSHKISVIIPVLNEAEHIGHLLKYLKDICNTDHVKEIIIVDGGSTDNTPTIAKEFGATLVHSEKGRAKQMNKGTEKATGSIFYFLHADTFPPKNFATHIINAVALGTPSGCFRMKFDSKNWLLRASGWLTRINIKVCRGGDQSLFITKDLWDRSDGYNESYIIYEDTEFIGRLYKLGDFKVLPQTVLTSARKYKKNGTIRLQYHFGVIHFIKLMGAGPDRLYRYYRKNIVA</sequence>
<keyword evidence="3" id="KW-0328">Glycosyltransferase</keyword>
<gene>
    <name evidence="7" type="ORF">ABXZ32_09725</name>
</gene>